<name>A0A850PQ55_9MYCO</name>
<evidence type="ECO:0000256" key="1">
    <source>
        <dbReference type="SAM" id="MobiDB-lite"/>
    </source>
</evidence>
<reference evidence="2 3" key="1">
    <citation type="submission" date="2020-05" db="EMBL/GenBank/DDBJ databases">
        <title>Draft genome sequence of Mycobacterium hippocampi DL, isolated from European seabass, Dicentrarchus labrax, reared in fish farms.</title>
        <authorList>
            <person name="Stathopoulou P."/>
            <person name="Asimakis E."/>
            <person name="Tzokas K."/>
            <person name="Batargias C."/>
            <person name="Tsiamis G."/>
        </authorList>
    </citation>
    <scope>NUCLEOTIDE SEQUENCE [LARGE SCALE GENOMIC DNA]</scope>
    <source>
        <strain evidence="2 3">DL</strain>
    </source>
</reference>
<sequence>MRIALIGAIVLVLAAGIGATTLSVVPSSDSEPLRPIQVTAPQVTAPPPPAAD</sequence>
<evidence type="ECO:0000313" key="3">
    <source>
        <dbReference type="Proteomes" id="UP000570517"/>
    </source>
</evidence>
<dbReference type="AlphaFoldDB" id="A0A850PQ55"/>
<proteinExistence type="predicted"/>
<organism evidence="2 3">
    <name type="scientific">Mycolicibacterium hippocampi</name>
    <dbReference type="NCBI Taxonomy" id="659824"/>
    <lineage>
        <taxon>Bacteria</taxon>
        <taxon>Bacillati</taxon>
        <taxon>Actinomycetota</taxon>
        <taxon>Actinomycetes</taxon>
        <taxon>Mycobacteriales</taxon>
        <taxon>Mycobacteriaceae</taxon>
        <taxon>Mycolicibacterium</taxon>
    </lineage>
</organism>
<evidence type="ECO:0000313" key="2">
    <source>
        <dbReference type="EMBL" id="NVN50250.1"/>
    </source>
</evidence>
<dbReference type="Proteomes" id="UP000570517">
    <property type="component" value="Unassembled WGS sequence"/>
</dbReference>
<comment type="caution">
    <text evidence="2">The sequence shown here is derived from an EMBL/GenBank/DDBJ whole genome shotgun (WGS) entry which is preliminary data.</text>
</comment>
<accession>A0A850PQ55</accession>
<dbReference type="EMBL" id="JABFYL010000022">
    <property type="protein sequence ID" value="NVN50250.1"/>
    <property type="molecule type" value="Genomic_DNA"/>
</dbReference>
<feature type="non-terminal residue" evidence="2">
    <location>
        <position position="52"/>
    </location>
</feature>
<keyword evidence="3" id="KW-1185">Reference proteome</keyword>
<protein>
    <submittedName>
        <fullName evidence="2">Uncharacterized protein</fullName>
    </submittedName>
</protein>
<gene>
    <name evidence="2" type="ORF">HLY00_2428</name>
</gene>
<feature type="region of interest" description="Disordered" evidence="1">
    <location>
        <begin position="25"/>
        <end position="52"/>
    </location>
</feature>